<evidence type="ECO:0000313" key="3">
    <source>
        <dbReference type="Proteomes" id="UP000260773"/>
    </source>
</evidence>
<evidence type="ECO:0000313" key="1">
    <source>
        <dbReference type="EMBL" id="RGB80723.1"/>
    </source>
</evidence>
<protein>
    <submittedName>
        <fullName evidence="1">Uncharacterized protein</fullName>
    </submittedName>
</protein>
<dbReference type="Proteomes" id="UP000261231">
    <property type="component" value="Unassembled WGS sequence"/>
</dbReference>
<accession>A0A3E2TQ05</accession>
<name>A0A3E2TQ05_9FIRM</name>
<keyword evidence="4" id="KW-1185">Reference proteome</keyword>
<evidence type="ECO:0000313" key="4">
    <source>
        <dbReference type="Proteomes" id="UP000261231"/>
    </source>
</evidence>
<proteinExistence type="predicted"/>
<evidence type="ECO:0000313" key="2">
    <source>
        <dbReference type="EMBL" id="RGC45170.1"/>
    </source>
</evidence>
<dbReference type="EMBL" id="QVEP01000009">
    <property type="protein sequence ID" value="RGB80723.1"/>
    <property type="molecule type" value="Genomic_DNA"/>
</dbReference>
<organism evidence="1 3">
    <name type="scientific">Coprococcus catus</name>
    <dbReference type="NCBI Taxonomy" id="116085"/>
    <lineage>
        <taxon>Bacteria</taxon>
        <taxon>Bacillati</taxon>
        <taxon>Bacillota</taxon>
        <taxon>Clostridia</taxon>
        <taxon>Lachnospirales</taxon>
        <taxon>Lachnospiraceae</taxon>
        <taxon>Coprococcus</taxon>
    </lineage>
</organism>
<reference evidence="3 4" key="1">
    <citation type="submission" date="2018-08" db="EMBL/GenBank/DDBJ databases">
        <title>A genome reference for cultivated species of the human gut microbiota.</title>
        <authorList>
            <person name="Zou Y."/>
            <person name="Xue W."/>
            <person name="Luo G."/>
        </authorList>
    </citation>
    <scope>NUCLEOTIDE SEQUENCE [LARGE SCALE GENOMIC DNA]</scope>
    <source>
        <strain evidence="1 3">AF45-17</strain>
        <strain evidence="2 4">AM28-39</strain>
    </source>
</reference>
<dbReference type="RefSeq" id="WP_015513792.1">
    <property type="nucleotide sequence ID" value="NZ_JAJCNA010000011.1"/>
</dbReference>
<dbReference type="EMBL" id="QVFD01000012">
    <property type="protein sequence ID" value="RGC45170.1"/>
    <property type="molecule type" value="Genomic_DNA"/>
</dbReference>
<dbReference type="AlphaFoldDB" id="A0A3E2TQ05"/>
<comment type="caution">
    <text evidence="1">The sequence shown here is derived from an EMBL/GenBank/DDBJ whole genome shotgun (WGS) entry which is preliminary data.</text>
</comment>
<gene>
    <name evidence="1" type="ORF">DW070_05395</name>
    <name evidence="2" type="ORF">DW747_11970</name>
</gene>
<sequence>MTKADEMRKMAAQNKKTKTEKVDDYEETLNKTYAKFICTVEDSANKGISKGYAAEIPRMLVPGKYTFEWKNKGLFTDYYVAKMTSLGERFLKDFKAKAEKDGFQIEYKLMYSGVEHTFGEKIFKKKNSAGYVYTPTFQVFYRL</sequence>
<dbReference type="Proteomes" id="UP000260773">
    <property type="component" value="Unassembled WGS sequence"/>
</dbReference>